<evidence type="ECO:0000313" key="2">
    <source>
        <dbReference type="EMBL" id="MBB6012403.1"/>
    </source>
</evidence>
<organism evidence="2 3">
    <name type="scientific">Aquamicrobium lusatiense</name>
    <dbReference type="NCBI Taxonomy" id="89772"/>
    <lineage>
        <taxon>Bacteria</taxon>
        <taxon>Pseudomonadati</taxon>
        <taxon>Pseudomonadota</taxon>
        <taxon>Alphaproteobacteria</taxon>
        <taxon>Hyphomicrobiales</taxon>
        <taxon>Phyllobacteriaceae</taxon>
        <taxon>Aquamicrobium</taxon>
    </lineage>
</organism>
<dbReference type="Proteomes" id="UP000533306">
    <property type="component" value="Unassembled WGS sequence"/>
</dbReference>
<feature type="region of interest" description="Disordered" evidence="1">
    <location>
        <begin position="83"/>
        <end position="102"/>
    </location>
</feature>
<dbReference type="RefSeq" id="WP_183828742.1">
    <property type="nucleotide sequence ID" value="NZ_JACHEU010000001.1"/>
</dbReference>
<protein>
    <submittedName>
        <fullName evidence="2">Uncharacterized protein</fullName>
    </submittedName>
</protein>
<comment type="caution">
    <text evidence="2">The sequence shown here is derived from an EMBL/GenBank/DDBJ whole genome shotgun (WGS) entry which is preliminary data.</text>
</comment>
<keyword evidence="3" id="KW-1185">Reference proteome</keyword>
<accession>A0A7W9S3Q7</accession>
<sequence length="358" mass="40395">MAFFKWLFGRERSSSAQSPSSANRWTVSENGNPTLVEGSTRITVFQQDRGWKYCIADVGDREDPHFSDAYATEREAQEEALAHFRGEPSRHQSLSASTTEDRRQRWEAHIQERSLTIEELQRFLAENKDLGITALRKPEAKIASHLKQLDWQIAEYRNAGVSANLISLAERQKSALARLAEEVAARIEIKQAKRPPKRTPVSDSQLSTELSRKVDDLIRLFAETPVVDPSEVERRYSRAMRDATAKMLDGGTTYGQASGAPEFLSQDEESFRAFMKEADQDLAWQCSTVSDAFKRYLEIGETPAPHYPMRVAVLLSKAKDLEREKQFLAAWCMHFPSGNGVKYAALVERAKKVGAIPA</sequence>
<reference evidence="2 3" key="1">
    <citation type="submission" date="2020-08" db="EMBL/GenBank/DDBJ databases">
        <title>Genomic Encyclopedia of Type Strains, Phase IV (KMG-IV): sequencing the most valuable type-strain genomes for metagenomic binning, comparative biology and taxonomic classification.</title>
        <authorList>
            <person name="Goeker M."/>
        </authorList>
    </citation>
    <scope>NUCLEOTIDE SEQUENCE [LARGE SCALE GENOMIC DNA]</scope>
    <source>
        <strain evidence="2 3">DSM 11099</strain>
    </source>
</reference>
<evidence type="ECO:0000313" key="3">
    <source>
        <dbReference type="Proteomes" id="UP000533306"/>
    </source>
</evidence>
<dbReference type="AlphaFoldDB" id="A0A7W9S3Q7"/>
<evidence type="ECO:0000256" key="1">
    <source>
        <dbReference type="SAM" id="MobiDB-lite"/>
    </source>
</evidence>
<dbReference type="EMBL" id="JACHEU010000001">
    <property type="protein sequence ID" value="MBB6012403.1"/>
    <property type="molecule type" value="Genomic_DNA"/>
</dbReference>
<gene>
    <name evidence="2" type="ORF">HNR59_001748</name>
</gene>
<proteinExistence type="predicted"/>
<name>A0A7W9S3Q7_9HYPH</name>